<gene>
    <name evidence="1" type="ORF">O6H91_20G071400</name>
</gene>
<proteinExistence type="predicted"/>
<protein>
    <submittedName>
        <fullName evidence="1">Uncharacterized protein</fullName>
    </submittedName>
</protein>
<evidence type="ECO:0000313" key="2">
    <source>
        <dbReference type="Proteomes" id="UP001162992"/>
    </source>
</evidence>
<comment type="caution">
    <text evidence="1">The sequence shown here is derived from an EMBL/GenBank/DDBJ whole genome shotgun (WGS) entry which is preliminary data.</text>
</comment>
<name>A0ACC2AT44_DIPCM</name>
<accession>A0ACC2AT44</accession>
<evidence type="ECO:0000313" key="1">
    <source>
        <dbReference type="EMBL" id="KAJ7520194.1"/>
    </source>
</evidence>
<dbReference type="Proteomes" id="UP001162992">
    <property type="component" value="Chromosome 20"/>
</dbReference>
<sequence>MVNLMIRLSKAANTSKEAAATSGGGGGGGGRAGDGANLAAPISSRPPPCVDHLDVEELAFAKVVGTPPVNATVNILGRKWQRKLGHKVHFCVRCNFPIAIYGRLDPCEHVFCLTCAKKDPICFLCEERIVRIQKLEVLEGIYICGAPGCLRSFLKRPEIETHIKDTHKGLLGKLGERDEKAEAQFQAQSHPVQILTVQGQFGPPSPAHPLHPQQPRQPQPQSSEDKPVRGQAKQNPSVSSGFQREEKQSRSHQSKTSSHQQDRHAHQKQQQHVQHQEQHQHAHTSQIKSLQNPHDNHQQRDHHHHQHAHQQLQQHHGQQEKQHRTSHSEKQQQQQPEKQHQHQHRPQHRSPQNQQGMPPPSFPAQSFPSPYHTQQDENFLQQPRYDSPRFGPFLDPRMPVHAGVLDYQEKPRPRHSGHAAMEREGGLLSSGHQDGFLPMERQPPMPHYHGEFGPRGPQVMGVGMDCPPHFKKCHMVTCLQHPKGVNMD</sequence>
<organism evidence="1 2">
    <name type="scientific">Diphasiastrum complanatum</name>
    <name type="common">Issler's clubmoss</name>
    <name type="synonym">Lycopodium complanatum</name>
    <dbReference type="NCBI Taxonomy" id="34168"/>
    <lineage>
        <taxon>Eukaryota</taxon>
        <taxon>Viridiplantae</taxon>
        <taxon>Streptophyta</taxon>
        <taxon>Embryophyta</taxon>
        <taxon>Tracheophyta</taxon>
        <taxon>Lycopodiopsida</taxon>
        <taxon>Lycopodiales</taxon>
        <taxon>Lycopodiaceae</taxon>
        <taxon>Lycopodioideae</taxon>
        <taxon>Diphasiastrum</taxon>
    </lineage>
</organism>
<keyword evidence="2" id="KW-1185">Reference proteome</keyword>
<dbReference type="EMBL" id="CM055111">
    <property type="protein sequence ID" value="KAJ7520194.1"/>
    <property type="molecule type" value="Genomic_DNA"/>
</dbReference>
<reference evidence="2" key="1">
    <citation type="journal article" date="2024" name="Proc. Natl. Acad. Sci. U.S.A.">
        <title>Extraordinary preservation of gene collinearity over three hundred million years revealed in homosporous lycophytes.</title>
        <authorList>
            <person name="Li C."/>
            <person name="Wickell D."/>
            <person name="Kuo L.Y."/>
            <person name="Chen X."/>
            <person name="Nie B."/>
            <person name="Liao X."/>
            <person name="Peng D."/>
            <person name="Ji J."/>
            <person name="Jenkins J."/>
            <person name="Williams M."/>
            <person name="Shu S."/>
            <person name="Plott C."/>
            <person name="Barry K."/>
            <person name="Rajasekar S."/>
            <person name="Grimwood J."/>
            <person name="Han X."/>
            <person name="Sun S."/>
            <person name="Hou Z."/>
            <person name="He W."/>
            <person name="Dai G."/>
            <person name="Sun C."/>
            <person name="Schmutz J."/>
            <person name="Leebens-Mack J.H."/>
            <person name="Li F.W."/>
            <person name="Wang L."/>
        </authorList>
    </citation>
    <scope>NUCLEOTIDE SEQUENCE [LARGE SCALE GENOMIC DNA]</scope>
    <source>
        <strain evidence="2">cv. PW_Plant_1</strain>
    </source>
</reference>